<name>A0ABW4JLE5_9BACL</name>
<organism evidence="1 2">
    <name type="scientific">Alicyclobacillus fodiniaquatilis</name>
    <dbReference type="NCBI Taxonomy" id="1661150"/>
    <lineage>
        <taxon>Bacteria</taxon>
        <taxon>Bacillati</taxon>
        <taxon>Bacillota</taxon>
        <taxon>Bacilli</taxon>
        <taxon>Bacillales</taxon>
        <taxon>Alicyclobacillaceae</taxon>
        <taxon>Alicyclobacillus</taxon>
    </lineage>
</organism>
<protein>
    <submittedName>
        <fullName evidence="1">Tetratricopeptide repeat protein</fullName>
    </submittedName>
</protein>
<keyword evidence="2" id="KW-1185">Reference proteome</keyword>
<dbReference type="EMBL" id="JBHUCX010000058">
    <property type="protein sequence ID" value="MFD1676383.1"/>
    <property type="molecule type" value="Genomic_DNA"/>
</dbReference>
<dbReference type="Pfam" id="PF14559">
    <property type="entry name" value="TPR_19"/>
    <property type="match status" value="1"/>
</dbReference>
<dbReference type="Gene3D" id="1.25.40.10">
    <property type="entry name" value="Tetratricopeptide repeat domain"/>
    <property type="match status" value="1"/>
</dbReference>
<sequence>MAKDRRTELAEKWEVTGDERYLDEALKLTCEALEKDPTNPDILHSYGWLNQCKGMVYLRRAADFLTQGLENADRDSWVYGKLNAQLISVRDSLKQNHISVEFYKKKLSEFPDDPRIYSFLAQCYLRADQVLEAKKVVEAGLKLHSRHPTLNFIAGSVAAREGNTDQALTLWEHASQLDPEFIDPRFSRAHLLEEGHRFEECVSEWKLVQDWLEKRGWLTDHVTAALRRVEDKLKGSNTTK</sequence>
<dbReference type="RefSeq" id="WP_377944283.1">
    <property type="nucleotide sequence ID" value="NZ_JBHUCX010000058.1"/>
</dbReference>
<accession>A0ABW4JLE5</accession>
<dbReference type="Proteomes" id="UP001597079">
    <property type="component" value="Unassembled WGS sequence"/>
</dbReference>
<reference evidence="2" key="1">
    <citation type="journal article" date="2019" name="Int. J. Syst. Evol. Microbiol.">
        <title>The Global Catalogue of Microorganisms (GCM) 10K type strain sequencing project: providing services to taxonomists for standard genome sequencing and annotation.</title>
        <authorList>
            <consortium name="The Broad Institute Genomics Platform"/>
            <consortium name="The Broad Institute Genome Sequencing Center for Infectious Disease"/>
            <person name="Wu L."/>
            <person name="Ma J."/>
        </authorList>
    </citation>
    <scope>NUCLEOTIDE SEQUENCE [LARGE SCALE GENOMIC DNA]</scope>
    <source>
        <strain evidence="2">CGMCC 1.12286</strain>
    </source>
</reference>
<proteinExistence type="predicted"/>
<comment type="caution">
    <text evidence="1">The sequence shown here is derived from an EMBL/GenBank/DDBJ whole genome shotgun (WGS) entry which is preliminary data.</text>
</comment>
<dbReference type="InterPro" id="IPR011990">
    <property type="entry name" value="TPR-like_helical_dom_sf"/>
</dbReference>
<evidence type="ECO:0000313" key="1">
    <source>
        <dbReference type="EMBL" id="MFD1676383.1"/>
    </source>
</evidence>
<gene>
    <name evidence="1" type="ORF">ACFSB2_16905</name>
</gene>
<evidence type="ECO:0000313" key="2">
    <source>
        <dbReference type="Proteomes" id="UP001597079"/>
    </source>
</evidence>
<dbReference type="SUPFAM" id="SSF48452">
    <property type="entry name" value="TPR-like"/>
    <property type="match status" value="1"/>
</dbReference>